<proteinExistence type="predicted"/>
<evidence type="ECO:0000313" key="3">
    <source>
        <dbReference type="Proteomes" id="UP001554567"/>
    </source>
</evidence>
<evidence type="ECO:0000313" key="2">
    <source>
        <dbReference type="EMBL" id="MEW5289258.1"/>
    </source>
</evidence>
<dbReference type="Pfam" id="PF15457">
    <property type="entry name" value="HopW1-1"/>
    <property type="match status" value="1"/>
</dbReference>
<evidence type="ECO:0000256" key="1">
    <source>
        <dbReference type="SAM" id="MobiDB-lite"/>
    </source>
</evidence>
<protein>
    <submittedName>
        <fullName evidence="2">HopW family type III effector protein</fullName>
    </submittedName>
</protein>
<feature type="region of interest" description="Disordered" evidence="1">
    <location>
        <begin position="1"/>
        <end position="36"/>
    </location>
</feature>
<accession>A0ABV3N0B2</accession>
<dbReference type="Proteomes" id="UP001554567">
    <property type="component" value="Unassembled WGS sequence"/>
</dbReference>
<feature type="region of interest" description="Disordered" evidence="1">
    <location>
        <begin position="273"/>
        <end position="336"/>
    </location>
</feature>
<feature type="region of interest" description="Disordered" evidence="1">
    <location>
        <begin position="731"/>
        <end position="755"/>
    </location>
</feature>
<feature type="compositionally biased region" description="Basic and acidic residues" evidence="1">
    <location>
        <begin position="662"/>
        <end position="675"/>
    </location>
</feature>
<dbReference type="EMBL" id="JBFKZN010000004">
    <property type="protein sequence ID" value="MEW5289258.1"/>
    <property type="molecule type" value="Genomic_DNA"/>
</dbReference>
<name>A0ABV3N0B2_9GAMM</name>
<gene>
    <name evidence="2" type="ORF">ABW286_08705</name>
</gene>
<dbReference type="InterPro" id="IPR029378">
    <property type="entry name" value="T3SS_HopW1-1/HolPsyAE"/>
</dbReference>
<keyword evidence="3" id="KW-1185">Reference proteome</keyword>
<feature type="region of interest" description="Disordered" evidence="1">
    <location>
        <begin position="656"/>
        <end position="698"/>
    </location>
</feature>
<organism evidence="2 3">
    <name type="scientific">Erwinia papayae</name>
    <dbReference type="NCBI Taxonomy" id="206499"/>
    <lineage>
        <taxon>Bacteria</taxon>
        <taxon>Pseudomonadati</taxon>
        <taxon>Pseudomonadota</taxon>
        <taxon>Gammaproteobacteria</taxon>
        <taxon>Enterobacterales</taxon>
        <taxon>Erwiniaceae</taxon>
        <taxon>Erwinia</taxon>
    </lineage>
</organism>
<feature type="compositionally biased region" description="Low complexity" evidence="1">
    <location>
        <begin position="306"/>
        <end position="319"/>
    </location>
</feature>
<dbReference type="RefSeq" id="WP_367167235.1">
    <property type="nucleotide sequence ID" value="NZ_JBFKZN010000004.1"/>
</dbReference>
<comment type="caution">
    <text evidence="2">The sequence shown here is derived from an EMBL/GenBank/DDBJ whole genome shotgun (WGS) entry which is preliminary data.</text>
</comment>
<sequence>MNPAQIARASHSCMPMASGGSGAIDKSDAQSSRQARTRAFVASGKLSTAFGRSSTASAQDCTSLLHTFQRELEKSPQSFPAIAELAGQLSEAALGEQNGHWLGNEQQQTLKEMIDRCTSQLAHTPMSHASYKPLSQACTDLTTARMQQSVSQMVDQSHQKVQGVPDLLALIHTDPTGLAGNSAEMPSGAKFSAFLCTARDRTAELSETLRNHSADVTPLLQSHVDTLLHLEKLPEALAAWTESCRDTPVQHDLRALANAAGELTAQLRQHGLLPPSTQASGEPGEMSVRSDDGNAHRHFGGLSHMSSDVSSSAFGSFRSEPARSSRMTSDAEKTAGLYAEKKRTNWTKSTGVAGKVSHKIQSLLGKRDVESRVQAFVSFMADAKGKPDATMLDLGDGWMRVSRQIKGETALIDVQCDSDGKVLDARHPGKFPLLPEGSEREAFDTVLHELKSTGAEALSKVPVYYVNRNTRGYLIPTHGYVVAGHPNQGRKSGAVLYGVGGDPKRGPVNINDKLLAKLIGSADSKAPFRLAAPVRKVISQLAGKSFATREDFYNAYRSARGEGVDPQELHNEISSVYRHLPMTMMEMWPKKAGDYRVAKPPAPERDLRAFENFPKDIGRKVTLKKIADVDSLDLMEARQQFTLHQLYQDELMGRDGTAIPSEHLKPKADEEKRQQLQDATPKFQRLPPHKTDKVGNCNTGASSLLQRAVDIYTEKNQLPAKKVSAASSFGIGSGHRLSLWDPLTGSSAKKSSDES</sequence>
<reference evidence="2 3" key="1">
    <citation type="submission" date="2024-07" db="EMBL/GenBank/DDBJ databases">
        <authorList>
            <person name="Dulla G.F.J."/>
            <person name="Delorm J.G."/>
        </authorList>
    </citation>
    <scope>NUCLEOTIDE SEQUENCE [LARGE SCALE GENOMIC DNA]</scope>
    <source>
        <strain evidence="2 3">JGD 233</strain>
    </source>
</reference>